<proteinExistence type="predicted"/>
<feature type="transmembrane region" description="Helical" evidence="1">
    <location>
        <begin position="82"/>
        <end position="101"/>
    </location>
</feature>
<sequence>MEYVKKNINFEYSLIIYLITALTVSISVLYSIGSKSNILNLLIIAFGIASYIAVSNIVKIAIINFTVFIFSKNNDKNNLKIFACNCFGIYGIFIFILPITLIFSNIIIQFLAFFVIQIYYLVLLYRNIKFSFDIDNSFKAFIILLSPIIFDYLSYITLGILVFGVFINIL</sequence>
<organism evidence="2 3">
    <name type="scientific">Brachyspira catarrhinii</name>
    <dbReference type="NCBI Taxonomy" id="2528966"/>
    <lineage>
        <taxon>Bacteria</taxon>
        <taxon>Pseudomonadati</taxon>
        <taxon>Spirochaetota</taxon>
        <taxon>Spirochaetia</taxon>
        <taxon>Brachyspirales</taxon>
        <taxon>Brachyspiraceae</taxon>
        <taxon>Brachyspira</taxon>
    </lineage>
</organism>
<accession>A0ABY2TMV0</accession>
<protein>
    <recommendedName>
        <fullName evidence="4">DUF1282 domain-containing protein</fullName>
    </recommendedName>
</protein>
<keyword evidence="1" id="KW-0812">Transmembrane</keyword>
<name>A0ABY2TMV0_9SPIR</name>
<dbReference type="Proteomes" id="UP000310168">
    <property type="component" value="Unassembled WGS sequence"/>
</dbReference>
<keyword evidence="1" id="KW-0472">Membrane</keyword>
<feature type="transmembrane region" description="Helical" evidence="1">
    <location>
        <begin position="38"/>
        <end position="70"/>
    </location>
</feature>
<dbReference type="EMBL" id="SJDU01000470">
    <property type="protein sequence ID" value="TKZ28951.1"/>
    <property type="molecule type" value="Genomic_DNA"/>
</dbReference>
<comment type="caution">
    <text evidence="2">The sequence shown here is derived from an EMBL/GenBank/DDBJ whole genome shotgun (WGS) entry which is preliminary data.</text>
</comment>
<keyword evidence="1" id="KW-1133">Transmembrane helix</keyword>
<gene>
    <name evidence="2" type="ORF">EZH24_11570</name>
</gene>
<evidence type="ECO:0000313" key="2">
    <source>
        <dbReference type="EMBL" id="TKZ28951.1"/>
    </source>
</evidence>
<evidence type="ECO:0000256" key="1">
    <source>
        <dbReference type="SAM" id="Phobius"/>
    </source>
</evidence>
<feature type="transmembrane region" description="Helical" evidence="1">
    <location>
        <begin position="107"/>
        <end position="128"/>
    </location>
</feature>
<keyword evidence="3" id="KW-1185">Reference proteome</keyword>
<reference evidence="2 3" key="1">
    <citation type="journal article" date="2019" name="Anaerobe">
        <title>Brachyspira catarrhinii sp. nov., an anaerobic intestinal spirochaete isolated from vervet monkeys may have been misidentified as Brachyspira aalborgi in previous studies.</title>
        <authorList>
            <person name="Phillips N.D."/>
            <person name="La T."/>
            <person name="Hampson D.J."/>
        </authorList>
    </citation>
    <scope>NUCLEOTIDE SEQUENCE [LARGE SCALE GENOMIC DNA]</scope>
    <source>
        <strain evidence="2 3">Z12</strain>
    </source>
</reference>
<feature type="transmembrane region" description="Helical" evidence="1">
    <location>
        <begin position="140"/>
        <end position="167"/>
    </location>
</feature>
<feature type="transmembrane region" description="Helical" evidence="1">
    <location>
        <begin position="12"/>
        <end position="32"/>
    </location>
</feature>
<evidence type="ECO:0000313" key="3">
    <source>
        <dbReference type="Proteomes" id="UP000310168"/>
    </source>
</evidence>
<evidence type="ECO:0008006" key="4">
    <source>
        <dbReference type="Google" id="ProtNLM"/>
    </source>
</evidence>